<feature type="coiled-coil region" evidence="1">
    <location>
        <begin position="168"/>
        <end position="202"/>
    </location>
</feature>
<keyword evidence="2" id="KW-0472">Membrane</keyword>
<feature type="transmembrane region" description="Helical" evidence="2">
    <location>
        <begin position="232"/>
        <end position="255"/>
    </location>
</feature>
<dbReference type="RefSeq" id="WP_273572211.1">
    <property type="nucleotide sequence ID" value="NZ_JAQRAT010000022.1"/>
</dbReference>
<evidence type="ECO:0000313" key="4">
    <source>
        <dbReference type="Proteomes" id="UP001233782"/>
    </source>
</evidence>
<reference evidence="3" key="1">
    <citation type="submission" date="2023-04" db="EMBL/GenBank/DDBJ databases">
        <title>Genomes of recent Mycoplasma hyosynoviae isolates 2023.</title>
        <authorList>
            <person name="Spergser J."/>
        </authorList>
    </citation>
    <scope>NUCLEOTIDE SEQUENCE</scope>
    <source>
        <strain evidence="3">SN1J23N</strain>
    </source>
</reference>
<feature type="transmembrane region" description="Helical" evidence="2">
    <location>
        <begin position="204"/>
        <end position="226"/>
    </location>
</feature>
<dbReference type="AlphaFoldDB" id="A0AAP4ALR7"/>
<protein>
    <submittedName>
        <fullName evidence="3">Uncharacterized protein</fullName>
    </submittedName>
</protein>
<evidence type="ECO:0000256" key="1">
    <source>
        <dbReference type="SAM" id="Coils"/>
    </source>
</evidence>
<dbReference type="EMBL" id="JASBCP010000006">
    <property type="protein sequence ID" value="MDI3048226.1"/>
    <property type="molecule type" value="Genomic_DNA"/>
</dbReference>
<proteinExistence type="predicted"/>
<name>A0AAP4ALR7_9BACT</name>
<evidence type="ECO:0000256" key="2">
    <source>
        <dbReference type="SAM" id="Phobius"/>
    </source>
</evidence>
<gene>
    <name evidence="3" type="ORF">QJ129_03040</name>
</gene>
<dbReference type="Proteomes" id="UP001233782">
    <property type="component" value="Unassembled WGS sequence"/>
</dbReference>
<sequence length="448" mass="51037">MILDLNNINQLKQNDIEYKIVKNVVEKTENEKIQLSDEEIQMFAYIESKAKKENIDLNDVYNKRSDNAKKIVEKIKEKNDEKLDIFLKRISSDIAIKFPKYKDKISDLLSENNFKNQKEKFYGILHKATVFAKKEEKNYFKEQKEINKSYFERFKTEVGSVNLNGINSKTIEYEIKNYINMLKKLENELLPLNEKIKKLETTRAILLGLAAGYGVASAALTIGSWWCPILAPFAAAMSVAASTCGLIASSLKIIVSKTSDKMKKIIDQINAVKNANLFNWGIEDCLGLGIALESCVRGFLTLDIPFGFTQAIKNTINKSSAGFSIISAAYDAKGCYDAVQEIKKITENNEILYLKTLDIRKYLTTLDNIKWSVVDETKQTDKYEFGGTGGKNLKFKNLKSKKIYTLEELLAYSKLELNLMGLTKVYNAKLKEWYIKTLPNKILQDNLG</sequence>
<accession>A0AAP4ALR7</accession>
<evidence type="ECO:0000313" key="3">
    <source>
        <dbReference type="EMBL" id="MDI3048226.1"/>
    </source>
</evidence>
<comment type="caution">
    <text evidence="3">The sequence shown here is derived from an EMBL/GenBank/DDBJ whole genome shotgun (WGS) entry which is preliminary data.</text>
</comment>
<organism evidence="3 4">
    <name type="scientific">Metamycoplasma hyosynoviae</name>
    <dbReference type="NCBI Taxonomy" id="29559"/>
    <lineage>
        <taxon>Bacteria</taxon>
        <taxon>Bacillati</taxon>
        <taxon>Mycoplasmatota</taxon>
        <taxon>Mycoplasmoidales</taxon>
        <taxon>Metamycoplasmataceae</taxon>
        <taxon>Metamycoplasma</taxon>
    </lineage>
</organism>
<keyword evidence="1" id="KW-0175">Coiled coil</keyword>
<keyword evidence="2" id="KW-1133">Transmembrane helix</keyword>
<keyword evidence="2" id="KW-0812">Transmembrane</keyword>